<dbReference type="SUPFAM" id="SSF53098">
    <property type="entry name" value="Ribonuclease H-like"/>
    <property type="match status" value="1"/>
</dbReference>
<dbReference type="GO" id="GO:0006259">
    <property type="term" value="P:DNA metabolic process"/>
    <property type="evidence" value="ECO:0007669"/>
    <property type="project" value="UniProtKB-ARBA"/>
</dbReference>
<dbReference type="EMBL" id="CP034563">
    <property type="protein sequence ID" value="AZQ65335.1"/>
    <property type="molecule type" value="Genomic_DNA"/>
</dbReference>
<evidence type="ECO:0000256" key="1">
    <source>
        <dbReference type="ARBA" id="ARBA00022722"/>
    </source>
</evidence>
<dbReference type="KEGG" id="fll:EI427_24285"/>
<evidence type="ECO:0000256" key="3">
    <source>
        <dbReference type="ARBA" id="ARBA00022839"/>
    </source>
</evidence>
<organism evidence="5 6">
    <name type="scientific">Flammeovirga pectinis</name>
    <dbReference type="NCBI Taxonomy" id="2494373"/>
    <lineage>
        <taxon>Bacteria</taxon>
        <taxon>Pseudomonadati</taxon>
        <taxon>Bacteroidota</taxon>
        <taxon>Cytophagia</taxon>
        <taxon>Cytophagales</taxon>
        <taxon>Flammeovirgaceae</taxon>
        <taxon>Flammeovirga</taxon>
    </lineage>
</organism>
<dbReference type="GO" id="GO:0008408">
    <property type="term" value="F:3'-5' exonuclease activity"/>
    <property type="evidence" value="ECO:0007669"/>
    <property type="project" value="TreeGrafter"/>
</dbReference>
<keyword evidence="1" id="KW-0540">Nuclease</keyword>
<evidence type="ECO:0000259" key="4">
    <source>
        <dbReference type="SMART" id="SM00479"/>
    </source>
</evidence>
<dbReference type="Gene3D" id="3.30.420.10">
    <property type="entry name" value="Ribonuclease H-like superfamily/Ribonuclease H"/>
    <property type="match status" value="1"/>
</dbReference>
<dbReference type="AlphaFoldDB" id="A0A3Q9FV74"/>
<accession>A0A3Q9FV74</accession>
<keyword evidence="3 5" id="KW-0269">Exonuclease</keyword>
<dbReference type="Proteomes" id="UP000267268">
    <property type="component" value="Chromosome 2"/>
</dbReference>
<keyword evidence="2" id="KW-0378">Hydrolase</keyword>
<dbReference type="SMART" id="SM00479">
    <property type="entry name" value="EXOIII"/>
    <property type="match status" value="1"/>
</dbReference>
<dbReference type="InterPro" id="IPR036397">
    <property type="entry name" value="RNaseH_sf"/>
</dbReference>
<dbReference type="PANTHER" id="PTHR30231:SF4">
    <property type="entry name" value="PROTEIN NEN2"/>
    <property type="match status" value="1"/>
</dbReference>
<name>A0A3Q9FV74_9BACT</name>
<gene>
    <name evidence="5" type="ORF">EI427_24285</name>
</gene>
<reference evidence="5 6" key="1">
    <citation type="submission" date="2018-12" db="EMBL/GenBank/DDBJ databases">
        <title>Flammeovirga pectinis sp. nov., isolated from the gut of the Korean scallop, Patinopecten yessoensis.</title>
        <authorList>
            <person name="Bae J.-W."/>
            <person name="Jeong Y.-S."/>
            <person name="Kang W."/>
        </authorList>
    </citation>
    <scope>NUCLEOTIDE SEQUENCE [LARGE SCALE GENOMIC DNA]</scope>
    <source>
        <strain evidence="5 6">L12M1</strain>
    </source>
</reference>
<keyword evidence="6" id="KW-1185">Reference proteome</keyword>
<dbReference type="InterPro" id="IPR013520">
    <property type="entry name" value="Ribonucl_H"/>
</dbReference>
<feature type="domain" description="Exonuclease" evidence="4">
    <location>
        <begin position="23"/>
        <end position="196"/>
    </location>
</feature>
<dbReference type="OrthoDB" id="9803913at2"/>
<dbReference type="CDD" id="cd06127">
    <property type="entry name" value="DEDDh"/>
    <property type="match status" value="1"/>
</dbReference>
<dbReference type="PANTHER" id="PTHR30231">
    <property type="entry name" value="DNA POLYMERASE III SUBUNIT EPSILON"/>
    <property type="match status" value="1"/>
</dbReference>
<evidence type="ECO:0000313" key="6">
    <source>
        <dbReference type="Proteomes" id="UP000267268"/>
    </source>
</evidence>
<proteinExistence type="predicted"/>
<sequence>MLHDQHIQTKGKRKDTIPQIKKDFIVLDTETTGLDAGVDEALQLSIINDDREILLSTYIKPKFRKTWPEAMAVNGITPEMVEDAPVYDFAMQDMINDLIEDKNVIIYNAPFDMAYLDLTNAKGVYCAMNVFSTEIKKEWNDKYNNYKWQRLSTAFNHFIDKLTLEDKILLDNAHDSLSDSFMTLFVWQKLMAEGFHKGKNYLADLD</sequence>
<dbReference type="RefSeq" id="WP_126619954.1">
    <property type="nucleotide sequence ID" value="NZ_CP034563.1"/>
</dbReference>
<evidence type="ECO:0000256" key="2">
    <source>
        <dbReference type="ARBA" id="ARBA00022801"/>
    </source>
</evidence>
<protein>
    <submittedName>
        <fullName evidence="5">3'-5' exonuclease</fullName>
    </submittedName>
</protein>
<dbReference type="GO" id="GO:0003676">
    <property type="term" value="F:nucleic acid binding"/>
    <property type="evidence" value="ECO:0007669"/>
    <property type="project" value="InterPro"/>
</dbReference>
<dbReference type="InterPro" id="IPR012337">
    <property type="entry name" value="RNaseH-like_sf"/>
</dbReference>
<dbReference type="GO" id="GO:0005829">
    <property type="term" value="C:cytosol"/>
    <property type="evidence" value="ECO:0007669"/>
    <property type="project" value="TreeGrafter"/>
</dbReference>
<dbReference type="Pfam" id="PF00929">
    <property type="entry name" value="RNase_T"/>
    <property type="match status" value="1"/>
</dbReference>
<evidence type="ECO:0000313" key="5">
    <source>
        <dbReference type="EMBL" id="AZQ65335.1"/>
    </source>
</evidence>